<comment type="caution">
    <text evidence="8">The sequence shown here is derived from an EMBL/GenBank/DDBJ whole genome shotgun (WGS) entry which is preliminary data.</text>
</comment>
<evidence type="ECO:0000256" key="2">
    <source>
        <dbReference type="ARBA" id="ARBA00011494"/>
    </source>
</evidence>
<reference evidence="8" key="1">
    <citation type="submission" date="2020-03" db="EMBL/GenBank/DDBJ databases">
        <title>Studies in the Genomics of Life Span.</title>
        <authorList>
            <person name="Glass D."/>
        </authorList>
    </citation>
    <scope>NUCLEOTIDE SEQUENCE</scope>
    <source>
        <strain evidence="8">LTLLF</strain>
        <tissue evidence="8">Muscle</tissue>
    </source>
</reference>
<dbReference type="Proteomes" id="UP000710432">
    <property type="component" value="Unassembled WGS sequence"/>
</dbReference>
<name>A0A8J6GW38_MICOH</name>
<evidence type="ECO:0000313" key="8">
    <source>
        <dbReference type="EMBL" id="KAH0521711.1"/>
    </source>
</evidence>
<comment type="subunit">
    <text evidence="2">Interacts with PEX19.</text>
</comment>
<dbReference type="GO" id="GO:0045046">
    <property type="term" value="P:protein import into peroxisome membrane"/>
    <property type="evidence" value="ECO:0007669"/>
    <property type="project" value="TreeGrafter"/>
</dbReference>
<dbReference type="EMBL" id="JAATJU010000001">
    <property type="protein sequence ID" value="KAH0521711.1"/>
    <property type="molecule type" value="Genomic_DNA"/>
</dbReference>
<dbReference type="GO" id="GO:0030674">
    <property type="term" value="F:protein-macromolecule adaptor activity"/>
    <property type="evidence" value="ECO:0007669"/>
    <property type="project" value="TreeGrafter"/>
</dbReference>
<comment type="function">
    <text evidence="5">Involved in peroxisome biosynthesis and integrity. Assembles membrane vesicles before the matrix proteins are translocated. As a docking factor for PEX19, is necessary for the import of peroxisomal membrane proteins in the peroxisomes.</text>
</comment>
<proteinExistence type="predicted"/>
<evidence type="ECO:0000256" key="1">
    <source>
        <dbReference type="ARBA" id="ARBA00004585"/>
    </source>
</evidence>
<evidence type="ECO:0000256" key="4">
    <source>
        <dbReference type="ARBA" id="ARBA00022593"/>
    </source>
</evidence>
<evidence type="ECO:0000256" key="3">
    <source>
        <dbReference type="ARBA" id="ARBA00014294"/>
    </source>
</evidence>
<dbReference type="InterPro" id="IPR006966">
    <property type="entry name" value="Peroxin-3"/>
</dbReference>
<evidence type="ECO:0000256" key="5">
    <source>
        <dbReference type="ARBA" id="ARBA00025338"/>
    </source>
</evidence>
<accession>A0A8J6GW38</accession>
<organism evidence="8 9">
    <name type="scientific">Microtus ochrogaster</name>
    <name type="common">Prairie vole</name>
    <dbReference type="NCBI Taxonomy" id="79684"/>
    <lineage>
        <taxon>Eukaryota</taxon>
        <taxon>Metazoa</taxon>
        <taxon>Chordata</taxon>
        <taxon>Craniata</taxon>
        <taxon>Vertebrata</taxon>
        <taxon>Euteleostomi</taxon>
        <taxon>Mammalia</taxon>
        <taxon>Eutheria</taxon>
        <taxon>Euarchontoglires</taxon>
        <taxon>Glires</taxon>
        <taxon>Rodentia</taxon>
        <taxon>Myomorpha</taxon>
        <taxon>Muroidea</taxon>
        <taxon>Cricetidae</taxon>
        <taxon>Arvicolinae</taxon>
        <taxon>Microtus</taxon>
    </lineage>
</organism>
<dbReference type="Pfam" id="PF04882">
    <property type="entry name" value="Peroxin-3"/>
    <property type="match status" value="2"/>
</dbReference>
<dbReference type="AlphaFoldDB" id="A0A8J6GW38"/>
<dbReference type="GO" id="GO:0005778">
    <property type="term" value="C:peroxisomal membrane"/>
    <property type="evidence" value="ECO:0007669"/>
    <property type="project" value="UniProtKB-SubCell"/>
</dbReference>
<feature type="region of interest" description="Disordered" evidence="7">
    <location>
        <begin position="53"/>
        <end position="87"/>
    </location>
</feature>
<dbReference type="PANTHER" id="PTHR28080">
    <property type="entry name" value="PEROXISOMAL BIOGENESIS FACTOR 3"/>
    <property type="match status" value="1"/>
</dbReference>
<comment type="subcellular location">
    <subcellularLocation>
        <location evidence="1">Peroxisome membrane</location>
        <topology evidence="1">Multi-pass membrane protein</topology>
    </subcellularLocation>
</comment>
<keyword evidence="4" id="KW-0962">Peroxisome biogenesis</keyword>
<evidence type="ECO:0000256" key="6">
    <source>
        <dbReference type="ARBA" id="ARBA00029630"/>
    </source>
</evidence>
<sequence>MAGRKFAPSSSTCRLPHLPHRLLHPLFGLLCRHHARAVWSSGGVHLLLHGAVSQRPGQWSRRRPDSSGTRRARALASGKTEKGEAPGTYLWTDPGVPDLNKRRRREDRKRCSSALVHAPFLRSGREPLRQEAFVLSGEHLAPPPRSSRRSGPGVYILGKYGQKKIREIQEREAAEYIAQARRQYHFESNQRTCNMTVLSMLPTLREALMQQLNSESLTALLKNRPSNKLEIWEDLKIISFTRSIVAVYSTCMLVVLLRVQLNIIGGYIYLDNATVGKNGTTVLAPPEVQQQYLSSIQHLLGDGLTELVTVIKQAVQRILGSVSLKHSLSLLDLEQKLKEIRILVEQHRSPSWTDKDVSRSSLCQYMMPDEETPLAAQDLLMMEQVKDFAANVYEAFSTPQQLEK</sequence>
<evidence type="ECO:0000256" key="7">
    <source>
        <dbReference type="SAM" id="MobiDB-lite"/>
    </source>
</evidence>
<protein>
    <recommendedName>
        <fullName evidence="3">Peroxisomal biogenesis factor 3</fullName>
    </recommendedName>
    <alternativeName>
        <fullName evidence="6">Peroxisomal assembly protein PEX3</fullName>
    </alternativeName>
</protein>
<dbReference type="PANTHER" id="PTHR28080:SF1">
    <property type="entry name" value="PEROXISOMAL BIOGENESIS FACTOR 3"/>
    <property type="match status" value="1"/>
</dbReference>
<evidence type="ECO:0000313" key="9">
    <source>
        <dbReference type="Proteomes" id="UP000710432"/>
    </source>
</evidence>
<gene>
    <name evidence="8" type="ORF">LTLLF_100740</name>
</gene>